<dbReference type="EMBL" id="BGPR01003483">
    <property type="protein sequence ID" value="GBM88684.1"/>
    <property type="molecule type" value="Genomic_DNA"/>
</dbReference>
<dbReference type="AlphaFoldDB" id="A0A4Y2JFH7"/>
<dbReference type="Proteomes" id="UP000499080">
    <property type="component" value="Unassembled WGS sequence"/>
</dbReference>
<keyword evidence="2" id="KW-1185">Reference proteome</keyword>
<gene>
    <name evidence="1" type="ORF">AVEN_195784_1</name>
</gene>
<accession>A0A4Y2JFH7</accession>
<comment type="caution">
    <text evidence="1">The sequence shown here is derived from an EMBL/GenBank/DDBJ whole genome shotgun (WGS) entry which is preliminary data.</text>
</comment>
<name>A0A4Y2JFH7_ARAVE</name>
<reference evidence="1 2" key="1">
    <citation type="journal article" date="2019" name="Sci. Rep.">
        <title>Orb-weaving spider Araneus ventricosus genome elucidates the spidroin gene catalogue.</title>
        <authorList>
            <person name="Kono N."/>
            <person name="Nakamura H."/>
            <person name="Ohtoshi R."/>
            <person name="Moran D.A.P."/>
            <person name="Shinohara A."/>
            <person name="Yoshida Y."/>
            <person name="Fujiwara M."/>
            <person name="Mori M."/>
            <person name="Tomita M."/>
            <person name="Arakawa K."/>
        </authorList>
    </citation>
    <scope>NUCLEOTIDE SEQUENCE [LARGE SCALE GENOMIC DNA]</scope>
</reference>
<proteinExistence type="predicted"/>
<protein>
    <submittedName>
        <fullName evidence="1">Uncharacterized protein</fullName>
    </submittedName>
</protein>
<evidence type="ECO:0000313" key="1">
    <source>
        <dbReference type="EMBL" id="GBM88684.1"/>
    </source>
</evidence>
<evidence type="ECO:0000313" key="2">
    <source>
        <dbReference type="Proteomes" id="UP000499080"/>
    </source>
</evidence>
<sequence length="99" mass="11461">MKSSGRQRAKDQPESIGPVFWKSVNSVRVCCRINRIPLFSSPFQQVLFTPRRRLRDRSGTFGVIDPKTFRMNSVASLFIAVKEDRVLNTNGYVFEEYET</sequence>
<organism evidence="1 2">
    <name type="scientific">Araneus ventricosus</name>
    <name type="common">Orbweaver spider</name>
    <name type="synonym">Epeira ventricosa</name>
    <dbReference type="NCBI Taxonomy" id="182803"/>
    <lineage>
        <taxon>Eukaryota</taxon>
        <taxon>Metazoa</taxon>
        <taxon>Ecdysozoa</taxon>
        <taxon>Arthropoda</taxon>
        <taxon>Chelicerata</taxon>
        <taxon>Arachnida</taxon>
        <taxon>Araneae</taxon>
        <taxon>Araneomorphae</taxon>
        <taxon>Entelegynae</taxon>
        <taxon>Araneoidea</taxon>
        <taxon>Araneidae</taxon>
        <taxon>Araneus</taxon>
    </lineage>
</organism>